<evidence type="ECO:0000313" key="3">
    <source>
        <dbReference type="Proteomes" id="UP001165080"/>
    </source>
</evidence>
<reference evidence="2 3" key="1">
    <citation type="journal article" date="2023" name="Commun. Biol.">
        <title>Reorganization of the ancestral sex-determining regions during the evolution of trioecy in Pleodorina starrii.</title>
        <authorList>
            <person name="Takahashi K."/>
            <person name="Suzuki S."/>
            <person name="Kawai-Toyooka H."/>
            <person name="Yamamoto K."/>
            <person name="Hamaji T."/>
            <person name="Ootsuki R."/>
            <person name="Yamaguchi H."/>
            <person name="Kawachi M."/>
            <person name="Higashiyama T."/>
            <person name="Nozaki H."/>
        </authorList>
    </citation>
    <scope>NUCLEOTIDE SEQUENCE [LARGE SCALE GENOMIC DNA]</scope>
    <source>
        <strain evidence="2 3">NIES-4479</strain>
    </source>
</reference>
<organism evidence="2 3">
    <name type="scientific">Pleodorina starrii</name>
    <dbReference type="NCBI Taxonomy" id="330485"/>
    <lineage>
        <taxon>Eukaryota</taxon>
        <taxon>Viridiplantae</taxon>
        <taxon>Chlorophyta</taxon>
        <taxon>core chlorophytes</taxon>
        <taxon>Chlorophyceae</taxon>
        <taxon>CS clade</taxon>
        <taxon>Chlamydomonadales</taxon>
        <taxon>Volvocaceae</taxon>
        <taxon>Pleodorina</taxon>
    </lineage>
</organism>
<dbReference type="EMBL" id="BRXU01000014">
    <property type="protein sequence ID" value="GLC55815.1"/>
    <property type="molecule type" value="Genomic_DNA"/>
</dbReference>
<gene>
    <name evidence="2" type="primary">PLESTB001605</name>
    <name evidence="2" type="ORF">PLESTB_001031800</name>
</gene>
<feature type="region of interest" description="Disordered" evidence="1">
    <location>
        <begin position="1"/>
        <end position="26"/>
    </location>
</feature>
<accession>A0A9W6F4T3</accession>
<name>A0A9W6F4T3_9CHLO</name>
<dbReference type="Proteomes" id="UP001165080">
    <property type="component" value="Unassembled WGS sequence"/>
</dbReference>
<feature type="region of interest" description="Disordered" evidence="1">
    <location>
        <begin position="49"/>
        <end position="80"/>
    </location>
</feature>
<proteinExistence type="predicted"/>
<keyword evidence="3" id="KW-1185">Reference proteome</keyword>
<protein>
    <submittedName>
        <fullName evidence="2">Uncharacterized protein</fullName>
    </submittedName>
</protein>
<sequence length="120" mass="12728">MDSGTAAGSRLQQGADSASDREVGRAGGLAAGRWGAMNCRHEGEIIPKQQEIRSAGTEVATAPPPPRGVREEEPQRGGGVEAWKERCGLLTLSCRVKSCSLSRLAQFILLLLRDAGTRLS</sequence>
<evidence type="ECO:0000313" key="2">
    <source>
        <dbReference type="EMBL" id="GLC55815.1"/>
    </source>
</evidence>
<evidence type="ECO:0000256" key="1">
    <source>
        <dbReference type="SAM" id="MobiDB-lite"/>
    </source>
</evidence>
<comment type="caution">
    <text evidence="2">The sequence shown here is derived from an EMBL/GenBank/DDBJ whole genome shotgun (WGS) entry which is preliminary data.</text>
</comment>
<dbReference type="AlphaFoldDB" id="A0A9W6F4T3"/>